<feature type="chain" id="PRO_5045540214" description="Secreted protein" evidence="2">
    <location>
        <begin position="25"/>
        <end position="106"/>
    </location>
</feature>
<evidence type="ECO:0000256" key="1">
    <source>
        <dbReference type="SAM" id="MobiDB-lite"/>
    </source>
</evidence>
<dbReference type="GeneID" id="75219888"/>
<gene>
    <name evidence="3" type="ORF">CO662_25370</name>
</gene>
<name>A0ABX4J279_9HYPH</name>
<feature type="signal peptide" evidence="2">
    <location>
        <begin position="1"/>
        <end position="24"/>
    </location>
</feature>
<evidence type="ECO:0000256" key="2">
    <source>
        <dbReference type="SAM" id="SignalP"/>
    </source>
</evidence>
<sequence>MMYRKILLAAYASIGFFAAFGSQAMPFPPLTTSAGTVLAGYQESDDDDHQKELQRRHDDDGRYAADDCEDEDVEACGRGSAAQQLNATPPNNGLFTPGSRPQAQTN</sequence>
<feature type="compositionally biased region" description="Basic and acidic residues" evidence="1">
    <location>
        <begin position="48"/>
        <end position="65"/>
    </location>
</feature>
<feature type="compositionally biased region" description="Polar residues" evidence="1">
    <location>
        <begin position="81"/>
        <end position="106"/>
    </location>
</feature>
<dbReference type="Proteomes" id="UP000219972">
    <property type="component" value="Unassembled WGS sequence"/>
</dbReference>
<dbReference type="RefSeq" id="WP_063475526.1">
    <property type="nucleotide sequence ID" value="NZ_NWSK01000005.1"/>
</dbReference>
<keyword evidence="2" id="KW-0732">Signal</keyword>
<evidence type="ECO:0008006" key="5">
    <source>
        <dbReference type="Google" id="ProtNLM"/>
    </source>
</evidence>
<feature type="region of interest" description="Disordered" evidence="1">
    <location>
        <begin position="42"/>
        <end position="106"/>
    </location>
</feature>
<protein>
    <recommendedName>
        <fullName evidence="5">Secreted protein</fullName>
    </recommendedName>
</protein>
<dbReference type="EMBL" id="NWSL01000020">
    <property type="protein sequence ID" value="PDS49271.1"/>
    <property type="molecule type" value="Genomic_DNA"/>
</dbReference>
<evidence type="ECO:0000313" key="3">
    <source>
        <dbReference type="EMBL" id="PDS49271.1"/>
    </source>
</evidence>
<evidence type="ECO:0000313" key="4">
    <source>
        <dbReference type="Proteomes" id="UP000219972"/>
    </source>
</evidence>
<accession>A0ABX4J279</accession>
<organism evidence="3 4">
    <name type="scientific">Rhizobium anhuiense</name>
    <dbReference type="NCBI Taxonomy" id="1184720"/>
    <lineage>
        <taxon>Bacteria</taxon>
        <taxon>Pseudomonadati</taxon>
        <taxon>Pseudomonadota</taxon>
        <taxon>Alphaproteobacteria</taxon>
        <taxon>Hyphomicrobiales</taxon>
        <taxon>Rhizobiaceae</taxon>
        <taxon>Rhizobium/Agrobacterium group</taxon>
        <taxon>Rhizobium</taxon>
    </lineage>
</organism>
<reference evidence="3 4" key="1">
    <citation type="submission" date="2017-09" db="EMBL/GenBank/DDBJ databases">
        <title>Comparative genomics of rhizobia isolated from Phaseolus vulgaris in China.</title>
        <authorList>
            <person name="Tong W."/>
        </authorList>
    </citation>
    <scope>NUCLEOTIDE SEQUENCE [LARGE SCALE GENOMIC DNA]</scope>
    <source>
        <strain evidence="3 4">Y27</strain>
    </source>
</reference>
<proteinExistence type="predicted"/>
<keyword evidence="4" id="KW-1185">Reference proteome</keyword>
<comment type="caution">
    <text evidence="3">The sequence shown here is derived from an EMBL/GenBank/DDBJ whole genome shotgun (WGS) entry which is preliminary data.</text>
</comment>